<dbReference type="PANTHER" id="PTHR11361:SF20">
    <property type="entry name" value="MUTS PROTEIN HOMOLOG 5"/>
    <property type="match status" value="1"/>
</dbReference>
<sequence length="450" mass="49938">MKELGEAVGSTIDFRDSRPNSRVTVRWGVNEELDRLKRDYNGMEDLLSQVVSDLSNELPEWARNIVTSCIFWPQLGFLTMVPLYPDTEEPMYDGQGLDCDNWQIMFSAERKAYYKNRRMRELDAHLGDIKDLEVEILHNLAVDVMVHEDALLAAADICGELDALVAMTLAAGKYGWTAPKLTMSNVLSIRAGRHPLQELVLPLYIPNDCYLSGGEDYETPGLGHESRSSGHSPMSTSTCASMTVLTGPNHSGKSVYLKQVALITYLAHVGSYVPAEEAIVGLTDKILTRLSTRETVSRNESSFAVDLKQVAFCLKSASRRSLVLVDEFGKGTTSDDGAGLMAALVNHFVSLRTKKPRVLAATHFHEIFEGRYVSKSPYLTLAHMDIRLDLTYTTLDAEDFSRLRDAEDAARRFLNVSLRNLAIGVVGDVGHARNTLRGVLYEDTGSNCHL</sequence>
<dbReference type="EMBL" id="DS985219">
    <property type="protein sequence ID" value="EEY18993.1"/>
    <property type="molecule type" value="Genomic_DNA"/>
</dbReference>
<dbReference type="GO" id="GO:0005524">
    <property type="term" value="F:ATP binding"/>
    <property type="evidence" value="ECO:0007669"/>
    <property type="project" value="UniProtKB-KW"/>
</dbReference>
<dbReference type="AlphaFoldDB" id="C9SJX5"/>
<dbReference type="PANTHER" id="PTHR11361">
    <property type="entry name" value="DNA MISMATCH REPAIR PROTEIN MUTS FAMILY MEMBER"/>
    <property type="match status" value="1"/>
</dbReference>
<evidence type="ECO:0000256" key="1">
    <source>
        <dbReference type="ARBA" id="ARBA00006271"/>
    </source>
</evidence>
<dbReference type="InterPro" id="IPR000432">
    <property type="entry name" value="DNA_mismatch_repair_MutS_C"/>
</dbReference>
<dbReference type="Pfam" id="PF00488">
    <property type="entry name" value="MutS_V"/>
    <property type="match status" value="1"/>
</dbReference>
<keyword evidence="4" id="KW-0238">DNA-binding</keyword>
<dbReference type="Proteomes" id="UP000008698">
    <property type="component" value="Unassembled WGS sequence"/>
</dbReference>
<dbReference type="SUPFAM" id="SSF52540">
    <property type="entry name" value="P-loop containing nucleoside triphosphate hydrolases"/>
    <property type="match status" value="1"/>
</dbReference>
<protein>
    <submittedName>
        <fullName evidence="6">DNA mismatch repair protein mutS</fullName>
    </submittedName>
</protein>
<evidence type="ECO:0000313" key="7">
    <source>
        <dbReference type="Proteomes" id="UP000008698"/>
    </source>
</evidence>
<keyword evidence="3" id="KW-0067">ATP-binding</keyword>
<dbReference type="GO" id="GO:0140664">
    <property type="term" value="F:ATP-dependent DNA damage sensor activity"/>
    <property type="evidence" value="ECO:0007669"/>
    <property type="project" value="InterPro"/>
</dbReference>
<dbReference type="OrthoDB" id="29596at2759"/>
<keyword evidence="7" id="KW-1185">Reference proteome</keyword>
<dbReference type="GO" id="GO:0005634">
    <property type="term" value="C:nucleus"/>
    <property type="evidence" value="ECO:0007669"/>
    <property type="project" value="TreeGrafter"/>
</dbReference>
<accession>C9SJX5</accession>
<dbReference type="eggNOG" id="KOG0221">
    <property type="taxonomic scope" value="Eukaryota"/>
</dbReference>
<dbReference type="GO" id="GO:0030983">
    <property type="term" value="F:mismatched DNA binding"/>
    <property type="evidence" value="ECO:0007669"/>
    <property type="project" value="InterPro"/>
</dbReference>
<dbReference type="PROSITE" id="PS00486">
    <property type="entry name" value="DNA_MISMATCH_REPAIR_2"/>
    <property type="match status" value="1"/>
</dbReference>
<evidence type="ECO:0000256" key="3">
    <source>
        <dbReference type="ARBA" id="ARBA00022840"/>
    </source>
</evidence>
<dbReference type="GeneID" id="9535744"/>
<evidence type="ECO:0000256" key="2">
    <source>
        <dbReference type="ARBA" id="ARBA00022741"/>
    </source>
</evidence>
<dbReference type="SUPFAM" id="SSF48334">
    <property type="entry name" value="DNA repair protein MutS, domain III"/>
    <property type="match status" value="1"/>
</dbReference>
<keyword evidence="2" id="KW-0547">Nucleotide-binding</keyword>
<dbReference type="Gene3D" id="3.40.50.300">
    <property type="entry name" value="P-loop containing nucleotide triphosphate hydrolases"/>
    <property type="match status" value="1"/>
</dbReference>
<dbReference type="STRING" id="526221.C9SJX5"/>
<dbReference type="GO" id="GO:0051026">
    <property type="term" value="P:chiasma assembly"/>
    <property type="evidence" value="ECO:0007669"/>
    <property type="project" value="TreeGrafter"/>
</dbReference>
<dbReference type="InterPro" id="IPR036187">
    <property type="entry name" value="DNA_mismatch_repair_MutS_sf"/>
</dbReference>
<name>C9SJX5_VERA1</name>
<evidence type="ECO:0000313" key="6">
    <source>
        <dbReference type="EMBL" id="EEY18993.1"/>
    </source>
</evidence>
<organism evidence="7">
    <name type="scientific">Verticillium alfalfae (strain VaMs.102 / ATCC MYA-4576 / FGSC 10136)</name>
    <name type="common">Verticillium wilt of alfalfa</name>
    <name type="synonym">Verticillium albo-atrum</name>
    <dbReference type="NCBI Taxonomy" id="526221"/>
    <lineage>
        <taxon>Eukaryota</taxon>
        <taxon>Fungi</taxon>
        <taxon>Dikarya</taxon>
        <taxon>Ascomycota</taxon>
        <taxon>Pezizomycotina</taxon>
        <taxon>Sordariomycetes</taxon>
        <taxon>Hypocreomycetidae</taxon>
        <taxon>Glomerellales</taxon>
        <taxon>Plectosphaerellaceae</taxon>
        <taxon>Verticillium</taxon>
    </lineage>
</organism>
<gene>
    <name evidence="6" type="ORF">VDBG_05102</name>
</gene>
<dbReference type="SMART" id="SM00534">
    <property type="entry name" value="MUTSac"/>
    <property type="match status" value="1"/>
</dbReference>
<evidence type="ECO:0000256" key="4">
    <source>
        <dbReference type="ARBA" id="ARBA00023125"/>
    </source>
</evidence>
<feature type="domain" description="DNA mismatch repair proteins mutS family" evidence="5">
    <location>
        <begin position="321"/>
        <end position="337"/>
    </location>
</feature>
<dbReference type="InterPro" id="IPR027417">
    <property type="entry name" value="P-loop_NTPase"/>
</dbReference>
<dbReference type="RefSeq" id="XP_003003989.1">
    <property type="nucleotide sequence ID" value="XM_003003943.1"/>
</dbReference>
<comment type="similarity">
    <text evidence="1">Belongs to the DNA mismatch repair MutS family.</text>
</comment>
<evidence type="ECO:0000259" key="5">
    <source>
        <dbReference type="PROSITE" id="PS00486"/>
    </source>
</evidence>
<dbReference type="InterPro" id="IPR045076">
    <property type="entry name" value="MutS"/>
</dbReference>
<proteinExistence type="inferred from homology"/>
<dbReference type="GO" id="GO:0006298">
    <property type="term" value="P:mismatch repair"/>
    <property type="evidence" value="ECO:0007669"/>
    <property type="project" value="InterPro"/>
</dbReference>
<dbReference type="HOGENOM" id="CLU_002472_8_3_1"/>
<dbReference type="KEGG" id="val:VDBG_05102"/>
<dbReference type="OMA" id="YYRTATT"/>
<reference evidence="7" key="1">
    <citation type="journal article" date="2011" name="PLoS Pathog.">
        <title>Comparative genomics yields insights into niche adaptation of plant vascular wilt pathogens.</title>
        <authorList>
            <person name="Klosterman S.J."/>
            <person name="Subbarao K.V."/>
            <person name="Kang S."/>
            <person name="Veronese P."/>
            <person name="Gold S.E."/>
            <person name="Thomma B.P.H.J."/>
            <person name="Chen Z."/>
            <person name="Henrissat B."/>
            <person name="Lee Y.-H."/>
            <person name="Park J."/>
            <person name="Garcia-Pedrajas M.D."/>
            <person name="Barbara D.J."/>
            <person name="Anchieta A."/>
            <person name="de Jonge R."/>
            <person name="Santhanam P."/>
            <person name="Maruthachalam K."/>
            <person name="Atallah Z."/>
            <person name="Amyotte S.G."/>
            <person name="Paz Z."/>
            <person name="Inderbitzin P."/>
            <person name="Hayes R.J."/>
            <person name="Heiman D.I."/>
            <person name="Young S."/>
            <person name="Zeng Q."/>
            <person name="Engels R."/>
            <person name="Galagan J."/>
            <person name="Cuomo C.A."/>
            <person name="Dobinson K.F."/>
            <person name="Ma L.-J."/>
        </authorList>
    </citation>
    <scope>NUCLEOTIDE SEQUENCE [LARGE SCALE GENOMIC DNA]</scope>
    <source>
        <strain evidence="7">VaMs.102 / ATCC MYA-4576 / FGSC 10136</strain>
    </source>
</reference>